<accession>A0A1J1HT27</accession>
<evidence type="ECO:0000256" key="1">
    <source>
        <dbReference type="SAM" id="MobiDB-lite"/>
    </source>
</evidence>
<organism evidence="2 3">
    <name type="scientific">Clunio marinus</name>
    <dbReference type="NCBI Taxonomy" id="568069"/>
    <lineage>
        <taxon>Eukaryota</taxon>
        <taxon>Metazoa</taxon>
        <taxon>Ecdysozoa</taxon>
        <taxon>Arthropoda</taxon>
        <taxon>Hexapoda</taxon>
        <taxon>Insecta</taxon>
        <taxon>Pterygota</taxon>
        <taxon>Neoptera</taxon>
        <taxon>Endopterygota</taxon>
        <taxon>Diptera</taxon>
        <taxon>Nematocera</taxon>
        <taxon>Chironomoidea</taxon>
        <taxon>Chironomidae</taxon>
        <taxon>Clunio</taxon>
    </lineage>
</organism>
<protein>
    <submittedName>
        <fullName evidence="2">CLUMA_CG004236, isoform A</fullName>
    </submittedName>
</protein>
<name>A0A1J1HT27_9DIPT</name>
<evidence type="ECO:0000313" key="2">
    <source>
        <dbReference type="EMBL" id="CRK90532.1"/>
    </source>
</evidence>
<keyword evidence="3" id="KW-1185">Reference proteome</keyword>
<feature type="region of interest" description="Disordered" evidence="1">
    <location>
        <begin position="34"/>
        <end position="59"/>
    </location>
</feature>
<dbReference type="Proteomes" id="UP000183832">
    <property type="component" value="Unassembled WGS sequence"/>
</dbReference>
<feature type="compositionally biased region" description="Polar residues" evidence="1">
    <location>
        <begin position="50"/>
        <end position="59"/>
    </location>
</feature>
<dbReference type="AlphaFoldDB" id="A0A1J1HT27"/>
<gene>
    <name evidence="2" type="ORF">CLUMA_CG004236</name>
</gene>
<proteinExistence type="predicted"/>
<dbReference type="EMBL" id="CVRI01000020">
    <property type="protein sequence ID" value="CRK90532.1"/>
    <property type="molecule type" value="Genomic_DNA"/>
</dbReference>
<evidence type="ECO:0000313" key="3">
    <source>
        <dbReference type="Proteomes" id="UP000183832"/>
    </source>
</evidence>
<sequence>MNKISLEKLLKVDAQDNSKGLKWKRYSKLMAQTPLDFSPTHMKTEEQPLGNGNNNNPSF</sequence>
<reference evidence="2 3" key="1">
    <citation type="submission" date="2015-04" db="EMBL/GenBank/DDBJ databases">
        <authorList>
            <person name="Syromyatnikov M.Y."/>
            <person name="Popov V.N."/>
        </authorList>
    </citation>
    <scope>NUCLEOTIDE SEQUENCE [LARGE SCALE GENOMIC DNA]</scope>
</reference>